<feature type="domain" description="HTH arsR-type" evidence="4">
    <location>
        <begin position="23"/>
        <end position="116"/>
    </location>
</feature>
<evidence type="ECO:0000313" key="5">
    <source>
        <dbReference type="EMBL" id="MDP9899459.1"/>
    </source>
</evidence>
<evidence type="ECO:0000256" key="1">
    <source>
        <dbReference type="ARBA" id="ARBA00023015"/>
    </source>
</evidence>
<reference evidence="5 6" key="1">
    <citation type="submission" date="2023-07" db="EMBL/GenBank/DDBJ databases">
        <title>Sorghum-associated microbial communities from plants grown in Nebraska, USA.</title>
        <authorList>
            <person name="Schachtman D."/>
        </authorList>
    </citation>
    <scope>NUCLEOTIDE SEQUENCE [LARGE SCALE GENOMIC DNA]</scope>
    <source>
        <strain evidence="5 6">DS1607</strain>
    </source>
</reference>
<dbReference type="InterPro" id="IPR036390">
    <property type="entry name" value="WH_DNA-bd_sf"/>
</dbReference>
<keyword evidence="6" id="KW-1185">Reference proteome</keyword>
<dbReference type="PANTHER" id="PTHR43132:SF2">
    <property type="entry name" value="ARSENICAL RESISTANCE OPERON REPRESSOR ARSR-RELATED"/>
    <property type="match status" value="1"/>
</dbReference>
<dbReference type="SUPFAM" id="SSF46785">
    <property type="entry name" value="Winged helix' DNA-binding domain"/>
    <property type="match status" value="1"/>
</dbReference>
<evidence type="ECO:0000256" key="2">
    <source>
        <dbReference type="ARBA" id="ARBA00023125"/>
    </source>
</evidence>
<evidence type="ECO:0000313" key="6">
    <source>
        <dbReference type="Proteomes" id="UP001226867"/>
    </source>
</evidence>
<dbReference type="PROSITE" id="PS50987">
    <property type="entry name" value="HTH_ARSR_2"/>
    <property type="match status" value="1"/>
</dbReference>
<dbReference type="CDD" id="cd00090">
    <property type="entry name" value="HTH_ARSR"/>
    <property type="match status" value="1"/>
</dbReference>
<dbReference type="NCBIfam" id="NF033788">
    <property type="entry name" value="HTH_metalloreg"/>
    <property type="match status" value="1"/>
</dbReference>
<dbReference type="Pfam" id="PF01022">
    <property type="entry name" value="HTH_5"/>
    <property type="match status" value="1"/>
</dbReference>
<evidence type="ECO:0000256" key="3">
    <source>
        <dbReference type="ARBA" id="ARBA00023163"/>
    </source>
</evidence>
<keyword evidence="2 5" id="KW-0238">DNA-binding</keyword>
<dbReference type="Proteomes" id="UP001226867">
    <property type="component" value="Unassembled WGS sequence"/>
</dbReference>
<accession>A0ABT9S523</accession>
<dbReference type="GO" id="GO:0003677">
    <property type="term" value="F:DNA binding"/>
    <property type="evidence" value="ECO:0007669"/>
    <property type="project" value="UniProtKB-KW"/>
</dbReference>
<gene>
    <name evidence="5" type="ORF">J2W36_001710</name>
</gene>
<dbReference type="InterPro" id="IPR051011">
    <property type="entry name" value="Metal_resp_trans_reg"/>
</dbReference>
<dbReference type="InterPro" id="IPR036388">
    <property type="entry name" value="WH-like_DNA-bd_sf"/>
</dbReference>
<keyword evidence="1" id="KW-0805">Transcription regulation</keyword>
<dbReference type="Gene3D" id="1.10.10.10">
    <property type="entry name" value="Winged helix-like DNA-binding domain superfamily/Winged helix DNA-binding domain"/>
    <property type="match status" value="1"/>
</dbReference>
<dbReference type="PANTHER" id="PTHR43132">
    <property type="entry name" value="ARSENICAL RESISTANCE OPERON REPRESSOR ARSR-RELATED"/>
    <property type="match status" value="1"/>
</dbReference>
<organism evidence="5 6">
    <name type="scientific">Variovorax ginsengisoli</name>
    <dbReference type="NCBI Taxonomy" id="363844"/>
    <lineage>
        <taxon>Bacteria</taxon>
        <taxon>Pseudomonadati</taxon>
        <taxon>Pseudomonadota</taxon>
        <taxon>Betaproteobacteria</taxon>
        <taxon>Burkholderiales</taxon>
        <taxon>Comamonadaceae</taxon>
        <taxon>Variovorax</taxon>
    </lineage>
</organism>
<dbReference type="InterPro" id="IPR011991">
    <property type="entry name" value="ArsR-like_HTH"/>
</dbReference>
<name>A0ABT9S523_9BURK</name>
<dbReference type="InterPro" id="IPR001845">
    <property type="entry name" value="HTH_ArsR_DNA-bd_dom"/>
</dbReference>
<dbReference type="EMBL" id="JAUSRO010000005">
    <property type="protein sequence ID" value="MDP9899459.1"/>
    <property type="molecule type" value="Genomic_DNA"/>
</dbReference>
<protein>
    <submittedName>
        <fullName evidence="5">DNA-binding transcriptional ArsR family regulator</fullName>
    </submittedName>
</protein>
<evidence type="ECO:0000259" key="4">
    <source>
        <dbReference type="PROSITE" id="PS50987"/>
    </source>
</evidence>
<comment type="caution">
    <text evidence="5">The sequence shown here is derived from an EMBL/GenBank/DDBJ whole genome shotgun (WGS) entry which is preliminary data.</text>
</comment>
<sequence>MSTALDAMKTSLFTPSPEAMLQLRASAGRACALLKAMANEDRLLLLCQLAEAERNVGELQANTGIVQPTLSQQLGVLRDEGLVETRREGKFIYYQLASAEVLAVMQALYASVCGSVQPRAHAGAASKTVKTSKGATK</sequence>
<proteinExistence type="predicted"/>
<dbReference type="PRINTS" id="PR00778">
    <property type="entry name" value="HTHARSR"/>
</dbReference>
<dbReference type="SMART" id="SM00418">
    <property type="entry name" value="HTH_ARSR"/>
    <property type="match status" value="1"/>
</dbReference>
<keyword evidence="3" id="KW-0804">Transcription</keyword>